<evidence type="ECO:0000259" key="3">
    <source>
        <dbReference type="PROSITE" id="PS50835"/>
    </source>
</evidence>
<name>A0AAV4GRG1_9GAST</name>
<gene>
    <name evidence="4" type="ORF">ElyMa_002494600</name>
</gene>
<evidence type="ECO:0000256" key="2">
    <source>
        <dbReference type="PROSITE-ProRule" id="PRU00124"/>
    </source>
</evidence>
<dbReference type="InterPro" id="IPR036179">
    <property type="entry name" value="Ig-like_dom_sf"/>
</dbReference>
<keyword evidence="5" id="KW-1185">Reference proteome</keyword>
<keyword evidence="4" id="KW-0675">Receptor</keyword>
<dbReference type="InterPro" id="IPR023415">
    <property type="entry name" value="LDLR_class-A_CS"/>
</dbReference>
<proteinExistence type="predicted"/>
<dbReference type="InterPro" id="IPR036055">
    <property type="entry name" value="LDL_receptor-like_sf"/>
</dbReference>
<keyword evidence="1 2" id="KW-1015">Disulfide bond</keyword>
<comment type="caution">
    <text evidence="2">Lacks conserved residue(s) required for the propagation of feature annotation.</text>
</comment>
<sequence>MCIFLVWEFKKLEISQYPKQPGRRYHYLTCRARGGAEFHESIHWLLQRPGQYDLVNITHHLEQQQQQQGQHSDHMATRMTILTTRRWRIFVSRLVFKFVSREDAGTYFCQSSYLTSQNQRLVPQCGREQFECDNKCLDRDKVCDGETQCDDGSDEKECEKRPCIKLLDCKKNLEADFDLAIPQDIPIYYRKKANAFFKCSKKNAQVCSNYKVEQRRYERNFVTYLFRKHVVKDIRSSVCKEDERKYTAMLESVDTHCKLDLIATHSPCR</sequence>
<dbReference type="InterPro" id="IPR007110">
    <property type="entry name" value="Ig-like_dom"/>
</dbReference>
<dbReference type="EMBL" id="BMAT01005102">
    <property type="protein sequence ID" value="GFR87513.1"/>
    <property type="molecule type" value="Genomic_DNA"/>
</dbReference>
<dbReference type="CDD" id="cd00112">
    <property type="entry name" value="LDLa"/>
    <property type="match status" value="1"/>
</dbReference>
<dbReference type="Gene3D" id="4.10.400.10">
    <property type="entry name" value="Low-density Lipoprotein Receptor"/>
    <property type="match status" value="1"/>
</dbReference>
<evidence type="ECO:0000313" key="4">
    <source>
        <dbReference type="EMBL" id="GFR87513.1"/>
    </source>
</evidence>
<accession>A0AAV4GRG1</accession>
<protein>
    <submittedName>
        <fullName evidence="4">Low-density lipoprotein receptor-related protein 6</fullName>
    </submittedName>
</protein>
<keyword evidence="4" id="KW-0449">Lipoprotein</keyword>
<dbReference type="Pfam" id="PF00057">
    <property type="entry name" value="Ldl_recept_a"/>
    <property type="match status" value="1"/>
</dbReference>
<dbReference type="PROSITE" id="PS01209">
    <property type="entry name" value="LDLRA_1"/>
    <property type="match status" value="1"/>
</dbReference>
<dbReference type="InterPro" id="IPR013151">
    <property type="entry name" value="Immunoglobulin_dom"/>
</dbReference>
<reference evidence="4 5" key="1">
    <citation type="journal article" date="2021" name="Elife">
        <title>Chloroplast acquisition without the gene transfer in kleptoplastic sea slugs, Plakobranchus ocellatus.</title>
        <authorList>
            <person name="Maeda T."/>
            <person name="Takahashi S."/>
            <person name="Yoshida T."/>
            <person name="Shimamura S."/>
            <person name="Takaki Y."/>
            <person name="Nagai Y."/>
            <person name="Toyoda A."/>
            <person name="Suzuki Y."/>
            <person name="Arimoto A."/>
            <person name="Ishii H."/>
            <person name="Satoh N."/>
            <person name="Nishiyama T."/>
            <person name="Hasebe M."/>
            <person name="Maruyama T."/>
            <person name="Minagawa J."/>
            <person name="Obokata J."/>
            <person name="Shigenobu S."/>
        </authorList>
    </citation>
    <scope>NUCLEOTIDE SEQUENCE [LARGE SCALE GENOMIC DNA]</scope>
</reference>
<organism evidence="4 5">
    <name type="scientific">Elysia marginata</name>
    <dbReference type="NCBI Taxonomy" id="1093978"/>
    <lineage>
        <taxon>Eukaryota</taxon>
        <taxon>Metazoa</taxon>
        <taxon>Spiralia</taxon>
        <taxon>Lophotrochozoa</taxon>
        <taxon>Mollusca</taxon>
        <taxon>Gastropoda</taxon>
        <taxon>Heterobranchia</taxon>
        <taxon>Euthyneura</taxon>
        <taxon>Panpulmonata</taxon>
        <taxon>Sacoglossa</taxon>
        <taxon>Placobranchoidea</taxon>
        <taxon>Plakobranchidae</taxon>
        <taxon>Elysia</taxon>
    </lineage>
</organism>
<dbReference type="PROSITE" id="PS50835">
    <property type="entry name" value="IG_LIKE"/>
    <property type="match status" value="1"/>
</dbReference>
<evidence type="ECO:0000256" key="1">
    <source>
        <dbReference type="ARBA" id="ARBA00023157"/>
    </source>
</evidence>
<evidence type="ECO:0000313" key="5">
    <source>
        <dbReference type="Proteomes" id="UP000762676"/>
    </source>
</evidence>
<dbReference type="AlphaFoldDB" id="A0AAV4GRG1"/>
<feature type="domain" description="Ig-like" evidence="3">
    <location>
        <begin position="22"/>
        <end position="122"/>
    </location>
</feature>
<dbReference type="SUPFAM" id="SSF57424">
    <property type="entry name" value="LDL receptor-like module"/>
    <property type="match status" value="1"/>
</dbReference>
<dbReference type="SUPFAM" id="SSF48726">
    <property type="entry name" value="Immunoglobulin"/>
    <property type="match status" value="1"/>
</dbReference>
<dbReference type="SMART" id="SM00192">
    <property type="entry name" value="LDLa"/>
    <property type="match status" value="1"/>
</dbReference>
<dbReference type="Proteomes" id="UP000762676">
    <property type="component" value="Unassembled WGS sequence"/>
</dbReference>
<dbReference type="InterPro" id="IPR002172">
    <property type="entry name" value="LDrepeatLR_classA_rpt"/>
</dbReference>
<dbReference type="Gene3D" id="2.60.40.10">
    <property type="entry name" value="Immunoglobulins"/>
    <property type="match status" value="1"/>
</dbReference>
<dbReference type="PROSITE" id="PS50068">
    <property type="entry name" value="LDLRA_2"/>
    <property type="match status" value="1"/>
</dbReference>
<feature type="disulfide bond" evidence="2">
    <location>
        <begin position="143"/>
        <end position="158"/>
    </location>
</feature>
<comment type="caution">
    <text evidence="4">The sequence shown here is derived from an EMBL/GenBank/DDBJ whole genome shotgun (WGS) entry which is preliminary data.</text>
</comment>
<dbReference type="InterPro" id="IPR013783">
    <property type="entry name" value="Ig-like_fold"/>
</dbReference>
<dbReference type="Pfam" id="PF00047">
    <property type="entry name" value="ig"/>
    <property type="match status" value="1"/>
</dbReference>